<dbReference type="AlphaFoldDB" id="A0AAV4LYC4"/>
<accession>A0AAV4LYC4</accession>
<protein>
    <submittedName>
        <fullName evidence="3">Variant erythrocyte surface antigen-1 family protein</fullName>
    </submittedName>
</protein>
<evidence type="ECO:0000256" key="2">
    <source>
        <dbReference type="SAM" id="Phobius"/>
    </source>
</evidence>
<comment type="caution">
    <text evidence="3">The sequence shown here is derived from an EMBL/GenBank/DDBJ whole genome shotgun (WGS) entry which is preliminary data.</text>
</comment>
<evidence type="ECO:0000313" key="3">
    <source>
        <dbReference type="EMBL" id="GIX65018.1"/>
    </source>
</evidence>
<dbReference type="EMBL" id="BPLF01000004">
    <property type="protein sequence ID" value="GIX65018.1"/>
    <property type="molecule type" value="Genomic_DNA"/>
</dbReference>
<evidence type="ECO:0000256" key="1">
    <source>
        <dbReference type="SAM" id="MobiDB-lite"/>
    </source>
</evidence>
<name>A0AAV4LYC4_BABCB</name>
<organism evidence="3 4">
    <name type="scientific">Babesia caballi</name>
    <dbReference type="NCBI Taxonomy" id="5871"/>
    <lineage>
        <taxon>Eukaryota</taxon>
        <taxon>Sar</taxon>
        <taxon>Alveolata</taxon>
        <taxon>Apicomplexa</taxon>
        <taxon>Aconoidasida</taxon>
        <taxon>Piroplasmida</taxon>
        <taxon>Babesiidae</taxon>
        <taxon>Babesia</taxon>
    </lineage>
</organism>
<feature type="transmembrane region" description="Helical" evidence="2">
    <location>
        <begin position="113"/>
        <end position="133"/>
    </location>
</feature>
<dbReference type="Proteomes" id="UP001497744">
    <property type="component" value="Unassembled WGS sequence"/>
</dbReference>
<proteinExistence type="predicted"/>
<reference evidence="3 4" key="1">
    <citation type="submission" date="2021-06" db="EMBL/GenBank/DDBJ databases">
        <title>Genome sequence of Babesia caballi.</title>
        <authorList>
            <person name="Yamagishi J."/>
            <person name="Kidaka T."/>
            <person name="Ochi A."/>
        </authorList>
    </citation>
    <scope>NUCLEOTIDE SEQUENCE [LARGE SCALE GENOMIC DNA]</scope>
    <source>
        <strain evidence="3">USDA-D6B2</strain>
    </source>
</reference>
<evidence type="ECO:0000313" key="4">
    <source>
        <dbReference type="Proteomes" id="UP001497744"/>
    </source>
</evidence>
<dbReference type="GeneID" id="94196499"/>
<gene>
    <name evidence="3" type="ORF">BcabD6B2_44530</name>
</gene>
<feature type="region of interest" description="Disordered" evidence="1">
    <location>
        <begin position="292"/>
        <end position="318"/>
    </location>
</feature>
<sequence length="356" mass="38263">MGANELLKKPPNNLKDAIDWILWFCNYGKGSKDYTFQLAFAVNQLTDFKTEFNGKFGQVKDPDGLINSLGKGLAGFLGYSGTSIIGDEGIAQTSYTSKYHEATWNGSNDSTVLAANFLGAAIITFLGLTYIYWRCSIGQHDGGWKTSTLCGSRDPLNLFMSTVGFNPSSELQNKLGSELVKRMTHEIHGFSELEKPAGTSSSYETFFPRLESNTAGTAINRPLASCFKLATSYFESHKSEEAKQITSRIETRKQELINLSKNTSADFVTLKSQIADLLQKVEEFNPNKEAEKFGQGVHNGVNQAGKEGSGSGGQSSPAAPVAGTLTTLSLGGGAAAAYLFNLGGAKTLVNGLLRIG</sequence>
<keyword evidence="2" id="KW-0812">Transmembrane</keyword>
<dbReference type="RefSeq" id="XP_067717087.1">
    <property type="nucleotide sequence ID" value="XM_067860986.1"/>
</dbReference>
<keyword evidence="2" id="KW-0472">Membrane</keyword>
<keyword evidence="4" id="KW-1185">Reference proteome</keyword>
<keyword evidence="2" id="KW-1133">Transmembrane helix</keyword>